<name>A0ABT3FRI1_9BACT</name>
<dbReference type="Gene3D" id="3.40.50.2300">
    <property type="match status" value="1"/>
</dbReference>
<dbReference type="SUPFAM" id="SSF52172">
    <property type="entry name" value="CheY-like"/>
    <property type="match status" value="1"/>
</dbReference>
<dbReference type="EC" id="2.7.13.3" evidence="2"/>
<dbReference type="InterPro" id="IPR004358">
    <property type="entry name" value="Sig_transdc_His_kin-like_C"/>
</dbReference>
<dbReference type="SUPFAM" id="SSF47384">
    <property type="entry name" value="Homodimeric domain of signal transducing histidine kinase"/>
    <property type="match status" value="1"/>
</dbReference>
<dbReference type="CDD" id="cd00082">
    <property type="entry name" value="HisKA"/>
    <property type="match status" value="1"/>
</dbReference>
<keyword evidence="10" id="KW-0547">Nucleotide-binding</keyword>
<dbReference type="Proteomes" id="UP001207930">
    <property type="component" value="Unassembled WGS sequence"/>
</dbReference>
<dbReference type="InterPro" id="IPR036097">
    <property type="entry name" value="HisK_dim/P_sf"/>
</dbReference>
<dbReference type="RefSeq" id="WP_264502152.1">
    <property type="nucleotide sequence ID" value="NZ_JAPDDS010000008.1"/>
</dbReference>
<dbReference type="InterPro" id="IPR000014">
    <property type="entry name" value="PAS"/>
</dbReference>
<evidence type="ECO:0000256" key="5">
    <source>
        <dbReference type="ARBA" id="ARBA00022777"/>
    </source>
</evidence>
<dbReference type="SMART" id="SM00448">
    <property type="entry name" value="REC"/>
    <property type="match status" value="1"/>
</dbReference>
<dbReference type="SMART" id="SM00388">
    <property type="entry name" value="HisKA"/>
    <property type="match status" value="1"/>
</dbReference>
<dbReference type="SUPFAM" id="SSF55785">
    <property type="entry name" value="PYP-like sensor domain (PAS domain)"/>
    <property type="match status" value="1"/>
</dbReference>
<accession>A0ABT3FRI1</accession>
<dbReference type="Gene3D" id="1.10.287.130">
    <property type="match status" value="1"/>
</dbReference>
<keyword evidence="10" id="KW-0067">ATP-binding</keyword>
<dbReference type="InterPro" id="IPR036890">
    <property type="entry name" value="HATPase_C_sf"/>
</dbReference>
<evidence type="ECO:0000256" key="2">
    <source>
        <dbReference type="ARBA" id="ARBA00012438"/>
    </source>
</evidence>
<dbReference type="PROSITE" id="PS50112">
    <property type="entry name" value="PAS"/>
    <property type="match status" value="1"/>
</dbReference>
<dbReference type="InterPro" id="IPR005467">
    <property type="entry name" value="His_kinase_dom"/>
</dbReference>
<evidence type="ECO:0000259" key="8">
    <source>
        <dbReference type="PROSITE" id="PS50110"/>
    </source>
</evidence>
<dbReference type="NCBIfam" id="TIGR00229">
    <property type="entry name" value="sensory_box"/>
    <property type="match status" value="1"/>
</dbReference>
<feature type="domain" description="PAS" evidence="9">
    <location>
        <begin position="68"/>
        <end position="121"/>
    </location>
</feature>
<dbReference type="InterPro" id="IPR003594">
    <property type="entry name" value="HATPase_dom"/>
</dbReference>
<feature type="modified residue" description="4-aspartylphosphate" evidence="6">
    <location>
        <position position="490"/>
    </location>
</feature>
<proteinExistence type="predicted"/>
<evidence type="ECO:0000256" key="3">
    <source>
        <dbReference type="ARBA" id="ARBA00022553"/>
    </source>
</evidence>
<comment type="caution">
    <text evidence="10">The sequence shown here is derived from an EMBL/GenBank/DDBJ whole genome shotgun (WGS) entry which is preliminary data.</text>
</comment>
<dbReference type="PROSITE" id="PS50109">
    <property type="entry name" value="HIS_KIN"/>
    <property type="match status" value="1"/>
</dbReference>
<evidence type="ECO:0000313" key="10">
    <source>
        <dbReference type="EMBL" id="MCW1886198.1"/>
    </source>
</evidence>
<dbReference type="PROSITE" id="PS50110">
    <property type="entry name" value="RESPONSE_REGULATORY"/>
    <property type="match status" value="1"/>
</dbReference>
<dbReference type="Gene3D" id="3.30.450.20">
    <property type="entry name" value="PAS domain"/>
    <property type="match status" value="1"/>
</dbReference>
<evidence type="ECO:0000259" key="9">
    <source>
        <dbReference type="PROSITE" id="PS50112"/>
    </source>
</evidence>
<keyword evidence="11" id="KW-1185">Reference proteome</keyword>
<feature type="domain" description="Histidine kinase" evidence="7">
    <location>
        <begin position="203"/>
        <end position="423"/>
    </location>
</feature>
<reference evidence="10 11" key="1">
    <citation type="submission" date="2022-10" db="EMBL/GenBank/DDBJ databases">
        <title>Luteolibacter flavescens strain MCCC 1K03193, whole genome shotgun sequencing project.</title>
        <authorList>
            <person name="Zhao G."/>
            <person name="Shen L."/>
        </authorList>
    </citation>
    <scope>NUCLEOTIDE SEQUENCE [LARGE SCALE GENOMIC DNA]</scope>
    <source>
        <strain evidence="10 11">MCCC 1K03193</strain>
    </source>
</reference>
<dbReference type="Pfam" id="PF00072">
    <property type="entry name" value="Response_reg"/>
    <property type="match status" value="1"/>
</dbReference>
<dbReference type="InterPro" id="IPR003661">
    <property type="entry name" value="HisK_dim/P_dom"/>
</dbReference>
<dbReference type="Pfam" id="PF02518">
    <property type="entry name" value="HATPase_c"/>
    <property type="match status" value="1"/>
</dbReference>
<dbReference type="SUPFAM" id="SSF55874">
    <property type="entry name" value="ATPase domain of HSP90 chaperone/DNA topoisomerase II/histidine kinase"/>
    <property type="match status" value="1"/>
</dbReference>
<keyword evidence="4" id="KW-0808">Transferase</keyword>
<protein>
    <recommendedName>
        <fullName evidence="2">histidine kinase</fullName>
        <ecNumber evidence="2">2.7.13.3</ecNumber>
    </recommendedName>
</protein>
<keyword evidence="5" id="KW-0418">Kinase</keyword>
<evidence type="ECO:0000313" key="11">
    <source>
        <dbReference type="Proteomes" id="UP001207930"/>
    </source>
</evidence>
<comment type="catalytic activity">
    <reaction evidence="1">
        <text>ATP + protein L-histidine = ADP + protein N-phospho-L-histidine.</text>
        <dbReference type="EC" id="2.7.13.3"/>
    </reaction>
</comment>
<dbReference type="CDD" id="cd00130">
    <property type="entry name" value="PAS"/>
    <property type="match status" value="1"/>
</dbReference>
<evidence type="ECO:0000259" key="7">
    <source>
        <dbReference type="PROSITE" id="PS50109"/>
    </source>
</evidence>
<dbReference type="PANTHER" id="PTHR43047">
    <property type="entry name" value="TWO-COMPONENT HISTIDINE PROTEIN KINASE"/>
    <property type="match status" value="1"/>
</dbReference>
<dbReference type="EMBL" id="JAPDDS010000008">
    <property type="protein sequence ID" value="MCW1886198.1"/>
    <property type="molecule type" value="Genomic_DNA"/>
</dbReference>
<dbReference type="Pfam" id="PF00512">
    <property type="entry name" value="HisKA"/>
    <property type="match status" value="1"/>
</dbReference>
<evidence type="ECO:0000256" key="1">
    <source>
        <dbReference type="ARBA" id="ARBA00000085"/>
    </source>
</evidence>
<dbReference type="PRINTS" id="PR00344">
    <property type="entry name" value="BCTRLSENSOR"/>
</dbReference>
<dbReference type="Gene3D" id="3.30.565.10">
    <property type="entry name" value="Histidine kinase-like ATPase, C-terminal domain"/>
    <property type="match status" value="1"/>
</dbReference>
<dbReference type="SMART" id="SM00387">
    <property type="entry name" value="HATPase_c"/>
    <property type="match status" value="1"/>
</dbReference>
<dbReference type="InterPro" id="IPR001789">
    <property type="entry name" value="Sig_transdc_resp-reg_receiver"/>
</dbReference>
<organism evidence="10 11">
    <name type="scientific">Luteolibacter flavescens</name>
    <dbReference type="NCBI Taxonomy" id="1859460"/>
    <lineage>
        <taxon>Bacteria</taxon>
        <taxon>Pseudomonadati</taxon>
        <taxon>Verrucomicrobiota</taxon>
        <taxon>Verrucomicrobiia</taxon>
        <taxon>Verrucomicrobiales</taxon>
        <taxon>Verrucomicrobiaceae</taxon>
        <taxon>Luteolibacter</taxon>
    </lineage>
</organism>
<gene>
    <name evidence="10" type="ORF">OKA04_15780</name>
</gene>
<evidence type="ECO:0000256" key="4">
    <source>
        <dbReference type="ARBA" id="ARBA00022679"/>
    </source>
</evidence>
<feature type="domain" description="Response regulatory" evidence="8">
    <location>
        <begin position="441"/>
        <end position="553"/>
    </location>
</feature>
<dbReference type="PANTHER" id="PTHR43047:SF64">
    <property type="entry name" value="HISTIDINE KINASE CONTAINING CHEY-HOMOLOGOUS RECEIVER DOMAIN AND PAS DOMAIN-RELATED"/>
    <property type="match status" value="1"/>
</dbReference>
<dbReference type="InterPro" id="IPR011006">
    <property type="entry name" value="CheY-like_superfamily"/>
</dbReference>
<keyword evidence="3 6" id="KW-0597">Phosphoprotein</keyword>
<dbReference type="InterPro" id="IPR035965">
    <property type="entry name" value="PAS-like_dom_sf"/>
</dbReference>
<sequence length="564" mass="61056">MSANGLNAASPAADAPPNHQWVNRAEMETLRQKLREVQETLDAIQSGDVDAVVVSGDHGSQIYTLSGAEEPYRIYVEQMREGAVTATEGGMVLYCNKRFADFVGLPLERVISAGVADFLRPGVWEEIVRGLADSDFVKTETEIAHGAGVLPVLITGSRVATTEDPVLCLVVTDLSAQKEKERLTLANEVAEAANRAKDSFLAVLSHELRTPLTPALMGTYLLEEDATLGPQAKELVKMIRKNVEVETRLIDDLLDLTRVTEGKIQLRKELVDLHHVVAEAVKVCAPGLVEQSQTITQDLQATSSQIHGDPVRIQQILWNLIRNASKFSRPGTAIAIRSWNDANGNVQVSVQDQGIGIEPQIMAKLFKPFEQGGEDMTRKFGGLGLGLVISKSLAELHEGGRIEAHSPGKDQGSTFTLRFRTSSATPREEVTSRTEMPAKARVLVVEDNRDARMAVVLWLRTLEYEVTEADCVATALQLAGTREFDILISDIGLPDATGYELMSGLRGKGIIGIAMSGYGQHDDVEKSKEAGFSDHLIKPVAPKTLESALAAALKRSKAGAGVVG</sequence>
<evidence type="ECO:0000256" key="6">
    <source>
        <dbReference type="PROSITE-ProRule" id="PRU00169"/>
    </source>
</evidence>
<dbReference type="GO" id="GO:0005524">
    <property type="term" value="F:ATP binding"/>
    <property type="evidence" value="ECO:0007669"/>
    <property type="project" value="UniProtKB-KW"/>
</dbReference>